<comment type="subunit">
    <text evidence="8">Associated with the spliceosome.</text>
</comment>
<feature type="compositionally biased region" description="Basic and acidic residues" evidence="9">
    <location>
        <begin position="1"/>
        <end position="18"/>
    </location>
</feature>
<dbReference type="InterPro" id="IPR039974">
    <property type="entry name" value="Splicing_factor_SLU7"/>
</dbReference>
<feature type="region of interest" description="Disordered" evidence="9">
    <location>
        <begin position="311"/>
        <end position="353"/>
    </location>
</feature>
<protein>
    <recommendedName>
        <fullName evidence="8">Pre-mRNA-splicing factor SLU7</fullName>
    </recommendedName>
</protein>
<evidence type="ECO:0000313" key="11">
    <source>
        <dbReference type="EMBL" id="CCC68490.1"/>
    </source>
</evidence>
<evidence type="ECO:0000256" key="3">
    <source>
        <dbReference type="ARBA" id="ARBA00022664"/>
    </source>
</evidence>
<dbReference type="STRING" id="1064592.G0VA05"/>
<keyword evidence="3 8" id="KW-0507">mRNA processing</keyword>
<dbReference type="Proteomes" id="UP000001640">
    <property type="component" value="Chromosome 2"/>
</dbReference>
<feature type="compositionally biased region" description="Polar residues" evidence="9">
    <location>
        <begin position="314"/>
        <end position="332"/>
    </location>
</feature>
<dbReference type="HOGENOM" id="CLU_072877_0_0_1"/>
<dbReference type="OMA" id="KSKMFRR"/>
<dbReference type="eggNOG" id="KOG2560">
    <property type="taxonomic scope" value="Eukaryota"/>
</dbReference>
<dbReference type="AlphaFoldDB" id="G0VA05"/>
<dbReference type="Gene3D" id="4.10.60.10">
    <property type="entry name" value="Zinc finger, CCHC-type"/>
    <property type="match status" value="1"/>
</dbReference>
<evidence type="ECO:0000256" key="9">
    <source>
        <dbReference type="SAM" id="MobiDB-lite"/>
    </source>
</evidence>
<dbReference type="GeneID" id="96902049"/>
<dbReference type="PROSITE" id="PS50158">
    <property type="entry name" value="ZF_CCHC"/>
    <property type="match status" value="1"/>
</dbReference>
<keyword evidence="7" id="KW-0479">Metal-binding</keyword>
<feature type="domain" description="CCHC-type" evidence="10">
    <location>
        <begin position="91"/>
        <end position="106"/>
    </location>
</feature>
<dbReference type="RefSeq" id="XP_003674863.1">
    <property type="nucleotide sequence ID" value="XM_003674815.1"/>
</dbReference>
<evidence type="ECO:0000313" key="12">
    <source>
        <dbReference type="Proteomes" id="UP000001640"/>
    </source>
</evidence>
<feature type="region of interest" description="Disordered" evidence="9">
    <location>
        <begin position="1"/>
        <end position="45"/>
    </location>
</feature>
<evidence type="ECO:0000259" key="10">
    <source>
        <dbReference type="PROSITE" id="PS50158"/>
    </source>
</evidence>
<dbReference type="InParanoid" id="G0VA05"/>
<keyword evidence="7" id="KW-0862">Zinc</keyword>
<evidence type="ECO:0000256" key="1">
    <source>
        <dbReference type="ARBA" id="ARBA00004123"/>
    </source>
</evidence>
<dbReference type="InterPro" id="IPR001878">
    <property type="entry name" value="Znf_CCHC"/>
</dbReference>
<keyword evidence="7" id="KW-0863">Zinc-finger</keyword>
<keyword evidence="5 8" id="KW-0508">mRNA splicing</keyword>
<accession>G0VA05</accession>
<evidence type="ECO:0000256" key="8">
    <source>
        <dbReference type="RuleBase" id="RU367071"/>
    </source>
</evidence>
<proteinExistence type="inferred from homology"/>
<name>G0VA05_NAUCA</name>
<reference evidence="11 12" key="1">
    <citation type="journal article" date="2011" name="Proc. Natl. Acad. Sci. U.S.A.">
        <title>Evolutionary erosion of yeast sex chromosomes by mating-type switching accidents.</title>
        <authorList>
            <person name="Gordon J.L."/>
            <person name="Armisen D."/>
            <person name="Proux-Wera E."/>
            <person name="Oheigeartaigh S.S."/>
            <person name="Byrne K.P."/>
            <person name="Wolfe K.H."/>
        </authorList>
    </citation>
    <scope>NUCLEOTIDE SEQUENCE [LARGE SCALE GENOMIC DNA]</scope>
    <source>
        <strain evidence="12">ATCC 76901 / BCRC 22586 / CBS 4309 / NBRC 1992 / NRRL Y-12630</strain>
    </source>
</reference>
<organism evidence="11 12">
    <name type="scientific">Naumovozyma castellii</name>
    <name type="common">Yeast</name>
    <name type="synonym">Saccharomyces castellii</name>
    <dbReference type="NCBI Taxonomy" id="27288"/>
    <lineage>
        <taxon>Eukaryota</taxon>
        <taxon>Fungi</taxon>
        <taxon>Dikarya</taxon>
        <taxon>Ascomycota</taxon>
        <taxon>Saccharomycotina</taxon>
        <taxon>Saccharomycetes</taxon>
        <taxon>Saccharomycetales</taxon>
        <taxon>Saccharomycetaceae</taxon>
        <taxon>Naumovozyma</taxon>
    </lineage>
</organism>
<dbReference type="PANTHER" id="PTHR12942">
    <property type="entry name" value="STEP II SPLICING FACTOR SLU7"/>
    <property type="match status" value="1"/>
</dbReference>
<keyword evidence="4 8" id="KW-0747">Spliceosome</keyword>
<dbReference type="SMART" id="SM00343">
    <property type="entry name" value="ZnF_C2HC"/>
    <property type="match status" value="1"/>
</dbReference>
<dbReference type="GO" id="GO:0030628">
    <property type="term" value="F:pre-mRNA 3'-splice site binding"/>
    <property type="evidence" value="ECO:0007669"/>
    <property type="project" value="UniProtKB-UniRule"/>
</dbReference>
<dbReference type="GO" id="GO:0000350">
    <property type="term" value="P:generation of catalytic spliceosome for second transesterification step"/>
    <property type="evidence" value="ECO:0007669"/>
    <property type="project" value="EnsemblFungi"/>
</dbReference>
<dbReference type="InterPro" id="IPR021715">
    <property type="entry name" value="Slu7_dom"/>
</dbReference>
<dbReference type="PANTHER" id="PTHR12942:SF2">
    <property type="entry name" value="PRE-MRNA-SPLICING FACTOR SLU7"/>
    <property type="match status" value="1"/>
</dbReference>
<dbReference type="Pfam" id="PF00098">
    <property type="entry name" value="zf-CCHC"/>
    <property type="match status" value="1"/>
</dbReference>
<dbReference type="SUPFAM" id="SSF57756">
    <property type="entry name" value="Retrovirus zinc finger-like domains"/>
    <property type="match status" value="1"/>
</dbReference>
<dbReference type="GO" id="GO:0000386">
    <property type="term" value="F:second spliceosomal transesterification activity"/>
    <property type="evidence" value="ECO:0007669"/>
    <property type="project" value="EnsemblFungi"/>
</dbReference>
<comment type="function">
    <text evidence="8">Involved in pre-mRNA splicing.</text>
</comment>
<evidence type="ECO:0000256" key="7">
    <source>
        <dbReference type="PROSITE-ProRule" id="PRU00047"/>
    </source>
</evidence>
<dbReference type="EMBL" id="HE576753">
    <property type="protein sequence ID" value="CCC68490.1"/>
    <property type="molecule type" value="Genomic_DNA"/>
</dbReference>
<dbReference type="GO" id="GO:0071021">
    <property type="term" value="C:U2-type post-spliceosomal complex"/>
    <property type="evidence" value="ECO:0007669"/>
    <property type="project" value="EnsemblFungi"/>
</dbReference>
<dbReference type="GO" id="GO:0008270">
    <property type="term" value="F:zinc ion binding"/>
    <property type="evidence" value="ECO:0007669"/>
    <property type="project" value="UniProtKB-KW"/>
</dbReference>
<sequence length="353" mass="41162">MGMKRSTDKKQQTKENQHIPRYIKTQPWYYKDGNAKPEGKDDEDYLKHHRNKDHTLDHNDEPSIGAGISDKFITTETKTLKTTMSDNGDVRKCTNCGTMGHLAKDCFERPKKFKKLDSYSGDQIKIRNDEELDWDAKKDRWFGYEGKEYNELLQNWENKKKNELKMPSNGENEVNIWDSDEEIELMKLGLYKDSVGLLKKDDYNNTHLKNRTSVRLREDRAAYLNDVNSGTINYDPKSRIYKSEELGSIDEKSKMFRRHLTGEGIELNELNSFTRAHARQTGIRDEVEDSHKVEHVLVANPTKYEQLMREKKQNLPTERQNEDSTTPQSPMTQKPVGTAQTEETKDELKSLYG</sequence>
<evidence type="ECO:0000256" key="4">
    <source>
        <dbReference type="ARBA" id="ARBA00022728"/>
    </source>
</evidence>
<feature type="compositionally biased region" description="Basic and acidic residues" evidence="9">
    <location>
        <begin position="342"/>
        <end position="353"/>
    </location>
</feature>
<dbReference type="InterPro" id="IPR036875">
    <property type="entry name" value="Znf_CCHC_sf"/>
</dbReference>
<reference key="2">
    <citation type="submission" date="2011-08" db="EMBL/GenBank/DDBJ databases">
        <title>Genome sequence of Naumovozyma castellii.</title>
        <authorList>
            <person name="Gordon J.L."/>
            <person name="Armisen D."/>
            <person name="Proux-Wera E."/>
            <person name="OhEigeartaigh S.S."/>
            <person name="Byrne K.P."/>
            <person name="Wolfe K.H."/>
        </authorList>
    </citation>
    <scope>NUCLEOTIDE SEQUENCE</scope>
    <source>
        <strain>Type strain:CBS 4309</strain>
    </source>
</reference>
<keyword evidence="6 8" id="KW-0539">Nucleus</keyword>
<gene>
    <name evidence="11" type="primary">NCAS0B04060</name>
    <name evidence="11" type="ordered locus">NCAS_0B04060</name>
</gene>
<comment type="similarity">
    <text evidence="2 8">Belongs to the SLU7 family.</text>
</comment>
<comment type="subcellular location">
    <subcellularLocation>
        <location evidence="1 8">Nucleus</location>
    </subcellularLocation>
</comment>
<dbReference type="OrthoDB" id="249612at2759"/>
<evidence type="ECO:0000256" key="2">
    <source>
        <dbReference type="ARBA" id="ARBA00007203"/>
    </source>
</evidence>
<evidence type="ECO:0000256" key="6">
    <source>
        <dbReference type="ARBA" id="ARBA00023242"/>
    </source>
</evidence>
<keyword evidence="12" id="KW-1185">Reference proteome</keyword>
<dbReference type="GO" id="GO:0000974">
    <property type="term" value="C:Prp19 complex"/>
    <property type="evidence" value="ECO:0007669"/>
    <property type="project" value="EnsemblFungi"/>
</dbReference>
<dbReference type="Pfam" id="PF11708">
    <property type="entry name" value="Slu7"/>
    <property type="match status" value="1"/>
</dbReference>
<evidence type="ECO:0000256" key="5">
    <source>
        <dbReference type="ARBA" id="ARBA00023187"/>
    </source>
</evidence>
<dbReference type="FunCoup" id="G0VA05">
    <property type="interactions" value="561"/>
</dbReference>
<dbReference type="KEGG" id="ncs:NCAS_0B04060"/>